<dbReference type="Proteomes" id="UP001211065">
    <property type="component" value="Unassembled WGS sequence"/>
</dbReference>
<organism evidence="1 2">
    <name type="scientific">Clydaea vesicula</name>
    <dbReference type="NCBI Taxonomy" id="447962"/>
    <lineage>
        <taxon>Eukaryota</taxon>
        <taxon>Fungi</taxon>
        <taxon>Fungi incertae sedis</taxon>
        <taxon>Chytridiomycota</taxon>
        <taxon>Chytridiomycota incertae sedis</taxon>
        <taxon>Chytridiomycetes</taxon>
        <taxon>Lobulomycetales</taxon>
        <taxon>Lobulomycetaceae</taxon>
        <taxon>Clydaea</taxon>
    </lineage>
</organism>
<protein>
    <submittedName>
        <fullName evidence="1">Uncharacterized protein</fullName>
    </submittedName>
</protein>
<name>A0AAD5XXU7_9FUNG</name>
<comment type="caution">
    <text evidence="1">The sequence shown here is derived from an EMBL/GenBank/DDBJ whole genome shotgun (WGS) entry which is preliminary data.</text>
</comment>
<sequence length="312" mass="36786">MNFEIFKQLSSPKVCEVGDAAFYCICYINSLENNIFATLRNTQLFQQLKRELHLNGNFGRVSNFYSNLHITLEKKYQIPKNVLSNHDTTFNQQIINELRSFIISNVENFIQILPVEKKKFSSSSACIAGHREIFNHYNSILKNVLKLLNKVIFFFRNDDNFEIISLKKKSKHYLSNRDCRGSQLGLKIKISNSSSNNLLGIKEKKEWYRNFSREFQKYLDHTLQQKCWPRPEDAEKIRKLCCDGFVCGLTTTEEEEEESYLTRLDMDFYDALEGENEVIIWWKLGIDNNFLFKSIQDLNSEKENLEIVEYLN</sequence>
<evidence type="ECO:0000313" key="2">
    <source>
        <dbReference type="Proteomes" id="UP001211065"/>
    </source>
</evidence>
<reference evidence="1" key="1">
    <citation type="submission" date="2020-05" db="EMBL/GenBank/DDBJ databases">
        <title>Phylogenomic resolution of chytrid fungi.</title>
        <authorList>
            <person name="Stajich J.E."/>
            <person name="Amses K."/>
            <person name="Simmons R."/>
            <person name="Seto K."/>
            <person name="Myers J."/>
            <person name="Bonds A."/>
            <person name="Quandt C.A."/>
            <person name="Barry K."/>
            <person name="Liu P."/>
            <person name="Grigoriev I."/>
            <person name="Longcore J.E."/>
            <person name="James T.Y."/>
        </authorList>
    </citation>
    <scope>NUCLEOTIDE SEQUENCE</scope>
    <source>
        <strain evidence="1">JEL0476</strain>
    </source>
</reference>
<dbReference type="AlphaFoldDB" id="A0AAD5XXU7"/>
<evidence type="ECO:0000313" key="1">
    <source>
        <dbReference type="EMBL" id="KAJ3214144.1"/>
    </source>
</evidence>
<dbReference type="EMBL" id="JADGJW010000646">
    <property type="protein sequence ID" value="KAJ3214144.1"/>
    <property type="molecule type" value="Genomic_DNA"/>
</dbReference>
<gene>
    <name evidence="1" type="ORF">HK099_007010</name>
</gene>
<accession>A0AAD5XXU7</accession>
<keyword evidence="2" id="KW-1185">Reference proteome</keyword>
<proteinExistence type="predicted"/>